<comment type="caution">
    <text evidence="8">The sequence shown here is derived from an EMBL/GenBank/DDBJ whole genome shotgun (WGS) entry which is preliminary data.</text>
</comment>
<keyword evidence="4" id="KW-0677">Repeat</keyword>
<comment type="similarity">
    <text evidence="7">Belongs to the mitochondrial carrier (TC 2.A.29) family.</text>
</comment>
<comment type="subcellular location">
    <subcellularLocation>
        <location evidence="1">Membrane</location>
        <topology evidence="1">Multi-pass membrane protein</topology>
    </subcellularLocation>
</comment>
<dbReference type="Gene3D" id="1.50.40.10">
    <property type="entry name" value="Mitochondrial carrier domain"/>
    <property type="match status" value="1"/>
</dbReference>
<evidence type="ECO:0000313" key="8">
    <source>
        <dbReference type="EMBL" id="CAL5227865.1"/>
    </source>
</evidence>
<reference evidence="8 9" key="1">
    <citation type="submission" date="2024-06" db="EMBL/GenBank/DDBJ databases">
        <authorList>
            <person name="Kraege A."/>
            <person name="Thomma B."/>
        </authorList>
    </citation>
    <scope>NUCLEOTIDE SEQUENCE [LARGE SCALE GENOMIC DNA]</scope>
</reference>
<evidence type="ECO:0000256" key="6">
    <source>
        <dbReference type="PROSITE-ProRule" id="PRU00282"/>
    </source>
</evidence>
<evidence type="ECO:0000256" key="5">
    <source>
        <dbReference type="ARBA" id="ARBA00023136"/>
    </source>
</evidence>
<evidence type="ECO:0000256" key="4">
    <source>
        <dbReference type="ARBA" id="ARBA00022737"/>
    </source>
</evidence>
<proteinExistence type="inferred from homology"/>
<feature type="repeat" description="Solcar" evidence="6">
    <location>
        <begin position="100"/>
        <end position="184"/>
    </location>
</feature>
<feature type="repeat" description="Solcar" evidence="6">
    <location>
        <begin position="194"/>
        <end position="279"/>
    </location>
</feature>
<keyword evidence="3 6" id="KW-0812">Transmembrane</keyword>
<dbReference type="PRINTS" id="PR00926">
    <property type="entry name" value="MITOCARRIER"/>
</dbReference>
<dbReference type="Pfam" id="PF00153">
    <property type="entry name" value="Mito_carr"/>
    <property type="match status" value="3"/>
</dbReference>
<keyword evidence="2 7" id="KW-0813">Transport</keyword>
<keyword evidence="5 6" id="KW-0472">Membrane</keyword>
<evidence type="ECO:0000256" key="1">
    <source>
        <dbReference type="ARBA" id="ARBA00004141"/>
    </source>
</evidence>
<dbReference type="InterPro" id="IPR018108">
    <property type="entry name" value="MCP_transmembrane"/>
</dbReference>
<evidence type="ECO:0000256" key="3">
    <source>
        <dbReference type="ARBA" id="ARBA00022692"/>
    </source>
</evidence>
<gene>
    <name evidence="8" type="primary">g10900</name>
    <name evidence="8" type="ORF">VP750_LOCUS9771</name>
</gene>
<keyword evidence="9" id="KW-1185">Reference proteome</keyword>
<dbReference type="InterPro" id="IPR002067">
    <property type="entry name" value="MCP"/>
</dbReference>
<evidence type="ECO:0000313" key="9">
    <source>
        <dbReference type="Proteomes" id="UP001497392"/>
    </source>
</evidence>
<dbReference type="EMBL" id="CAXHTA020000017">
    <property type="protein sequence ID" value="CAL5227865.1"/>
    <property type="molecule type" value="Genomic_DNA"/>
</dbReference>
<evidence type="ECO:0000256" key="2">
    <source>
        <dbReference type="ARBA" id="ARBA00022448"/>
    </source>
</evidence>
<protein>
    <submittedName>
        <fullName evidence="8">G10900 protein</fullName>
    </submittedName>
</protein>
<sequence length="313" mass="33506">MMGWPADVRRFLAGAFAGAISKTATAPLESVRMQIMTGNKGTVLEIMRATYERGGVLAFFSGNDADVLRTMPSKAIELASFDMYKKTLGRLRPGGSSTHPGGLATGCAGALAGLTSTLAMFPLETIRTRLAVDPKKYRNMLGAFQTIVEAEGASALYRGLKASLLGAIPYSAVRLGSYDGLKWAYKRRSGKEFVPPHMTMIFGAIAAVASSSASFPLEIVRRRAMMGTLPAGMGTLSALVNIAQKEGMGALYAGVWLTWLKQAPQYAVTFLCYDLAKAWLAAENGNGKHHVEEQPSALLAQRPHAPFSLPAQR</sequence>
<dbReference type="PROSITE" id="PS50920">
    <property type="entry name" value="SOLCAR"/>
    <property type="match status" value="3"/>
</dbReference>
<dbReference type="PANTHER" id="PTHR24089">
    <property type="entry name" value="SOLUTE CARRIER FAMILY 25"/>
    <property type="match status" value="1"/>
</dbReference>
<evidence type="ECO:0000256" key="7">
    <source>
        <dbReference type="RuleBase" id="RU000488"/>
    </source>
</evidence>
<accession>A0ABP1G999</accession>
<dbReference type="Proteomes" id="UP001497392">
    <property type="component" value="Unassembled WGS sequence"/>
</dbReference>
<feature type="repeat" description="Solcar" evidence="6">
    <location>
        <begin position="5"/>
        <end position="87"/>
    </location>
</feature>
<name>A0ABP1G999_9CHLO</name>
<organism evidence="8 9">
    <name type="scientific">Coccomyxa viridis</name>
    <dbReference type="NCBI Taxonomy" id="1274662"/>
    <lineage>
        <taxon>Eukaryota</taxon>
        <taxon>Viridiplantae</taxon>
        <taxon>Chlorophyta</taxon>
        <taxon>core chlorophytes</taxon>
        <taxon>Trebouxiophyceae</taxon>
        <taxon>Trebouxiophyceae incertae sedis</taxon>
        <taxon>Coccomyxaceae</taxon>
        <taxon>Coccomyxa</taxon>
    </lineage>
</organism>
<dbReference type="InterPro" id="IPR023395">
    <property type="entry name" value="MCP_dom_sf"/>
</dbReference>
<dbReference type="SUPFAM" id="SSF103506">
    <property type="entry name" value="Mitochondrial carrier"/>
    <property type="match status" value="1"/>
</dbReference>